<proteinExistence type="predicted"/>
<dbReference type="Gene3D" id="3.90.79.10">
    <property type="entry name" value="Nucleoside Triphosphate Pyrophosphohydrolase"/>
    <property type="match status" value="1"/>
</dbReference>
<accession>A0A212J4G8</accession>
<gene>
    <name evidence="2" type="ORF">KL86DPRO_10672</name>
</gene>
<evidence type="ECO:0000313" key="2">
    <source>
        <dbReference type="EMBL" id="SBV94284.1"/>
    </source>
</evidence>
<dbReference type="SUPFAM" id="SSF55811">
    <property type="entry name" value="Nudix"/>
    <property type="match status" value="1"/>
</dbReference>
<organism evidence="2">
    <name type="scientific">uncultured delta proteobacterium</name>
    <dbReference type="NCBI Taxonomy" id="34034"/>
    <lineage>
        <taxon>Bacteria</taxon>
        <taxon>Deltaproteobacteria</taxon>
        <taxon>environmental samples</taxon>
    </lineage>
</organism>
<dbReference type="AlphaFoldDB" id="A0A212J4G8"/>
<protein>
    <recommendedName>
        <fullName evidence="1">Nudix hydrolase domain-containing protein</fullName>
    </recommendedName>
</protein>
<reference evidence="2" key="1">
    <citation type="submission" date="2016-04" db="EMBL/GenBank/DDBJ databases">
        <authorList>
            <person name="Evans L.H."/>
            <person name="Alamgir A."/>
            <person name="Owens N."/>
            <person name="Weber N.D."/>
            <person name="Virtaneva K."/>
            <person name="Barbian K."/>
            <person name="Babar A."/>
            <person name="Rosenke K."/>
        </authorList>
    </citation>
    <scope>NUCLEOTIDE SEQUENCE</scope>
    <source>
        <strain evidence="2">86</strain>
    </source>
</reference>
<dbReference type="PROSITE" id="PS51462">
    <property type="entry name" value="NUDIX"/>
    <property type="match status" value="1"/>
</dbReference>
<dbReference type="EMBL" id="FLUQ01000001">
    <property type="protein sequence ID" value="SBV94284.1"/>
    <property type="molecule type" value="Genomic_DNA"/>
</dbReference>
<dbReference type="InterPro" id="IPR015797">
    <property type="entry name" value="NUDIX_hydrolase-like_dom_sf"/>
</dbReference>
<feature type="domain" description="Nudix hydrolase" evidence="1">
    <location>
        <begin position="41"/>
        <end position="174"/>
    </location>
</feature>
<dbReference type="InterPro" id="IPR000086">
    <property type="entry name" value="NUDIX_hydrolase_dom"/>
</dbReference>
<name>A0A212J4G8_9DELT</name>
<sequence>MPRTPHKKNLPPVVDGVIEVLDDEGKPLLIMPQGQALRQKLRHHTVLVCLRNARGHIFLHKKTAAGSGDAQGEAWLPAAHGRVVAGESRYGAGIRLLDHVFGISGVELFEAATFKQPAGGLAGNAVTTLLLTAKTSIIPRLRDQEASDGIFVDREEFRAIMRDYPHMVTPLWSLALPYFFAR</sequence>
<evidence type="ECO:0000259" key="1">
    <source>
        <dbReference type="PROSITE" id="PS51462"/>
    </source>
</evidence>